<evidence type="ECO:0000313" key="2">
    <source>
        <dbReference type="EMBL" id="SIR65738.1"/>
    </source>
</evidence>
<gene>
    <name evidence="2" type="ORF">SAMN05421578_12818</name>
</gene>
<organism evidence="2 3">
    <name type="scientific">Paenibacillus macquariensis</name>
    <dbReference type="NCBI Taxonomy" id="948756"/>
    <lineage>
        <taxon>Bacteria</taxon>
        <taxon>Bacillati</taxon>
        <taxon>Bacillota</taxon>
        <taxon>Bacilli</taxon>
        <taxon>Bacillales</taxon>
        <taxon>Paenibacillaceae</taxon>
        <taxon>Paenibacillus</taxon>
    </lineage>
</organism>
<reference evidence="2 3" key="1">
    <citation type="submission" date="2017-01" db="EMBL/GenBank/DDBJ databases">
        <authorList>
            <person name="Varghese N."/>
            <person name="Submissions S."/>
        </authorList>
    </citation>
    <scope>NUCLEOTIDE SEQUENCE [LARGE SCALE GENOMIC DNA]</scope>
    <source>
        <strain evidence="2 3">ATCC 23464</strain>
    </source>
</reference>
<keyword evidence="3" id="KW-1185">Reference proteome</keyword>
<evidence type="ECO:0000256" key="1">
    <source>
        <dbReference type="SAM" id="Coils"/>
    </source>
</evidence>
<dbReference type="EMBL" id="FTNK01000028">
    <property type="protein sequence ID" value="SIR65738.1"/>
    <property type="molecule type" value="Genomic_DNA"/>
</dbReference>
<feature type="coiled-coil region" evidence="1">
    <location>
        <begin position="209"/>
        <end position="243"/>
    </location>
</feature>
<dbReference type="Proteomes" id="UP000186666">
    <property type="component" value="Unassembled WGS sequence"/>
</dbReference>
<evidence type="ECO:0000313" key="3">
    <source>
        <dbReference type="Proteomes" id="UP000186666"/>
    </source>
</evidence>
<sequence>MNGALNSTNLLEDDCHLVLLVNVFNYLKREVDDQEQLNKLKLQIQSLYKIKFNINFMKEIYDSDAKLLLLIWNDFENIDIIKSYTFDWFGDRSALEDFLELIFAHKANLKNYEQLVSNFVGSINYMPDSLVKTIFSQNKPSSEMELMDYKLSEKTPFTGEFIYAKNIFYNYVIDELRNIQEISVSNHQSMGRPLPFIENGIKLIKKFGNSKQKDSIEKIEKEMDEYINVYNEEREAEEEFRREMNEIIDF</sequence>
<protein>
    <submittedName>
        <fullName evidence="2">Uncharacterized protein</fullName>
    </submittedName>
</protein>
<comment type="caution">
    <text evidence="2">The sequence shown here is derived from an EMBL/GenBank/DDBJ whole genome shotgun (WGS) entry which is preliminary data.</text>
</comment>
<name>A0ABY1KG66_9BACL</name>
<accession>A0ABY1KG66</accession>
<dbReference type="RefSeq" id="WP_068592146.1">
    <property type="nucleotide sequence ID" value="NZ_FTNK01000028.1"/>
</dbReference>
<keyword evidence="1" id="KW-0175">Coiled coil</keyword>
<proteinExistence type="predicted"/>